<keyword evidence="3" id="KW-1185">Reference proteome</keyword>
<dbReference type="EMBL" id="JBBLZC010000015">
    <property type="protein sequence ID" value="MEK0084453.1"/>
    <property type="molecule type" value="Genomic_DNA"/>
</dbReference>
<evidence type="ECO:0000256" key="1">
    <source>
        <dbReference type="SAM" id="MobiDB-lite"/>
    </source>
</evidence>
<sequence length="129" mass="14389">MAKPEWGTKRTCQSCGARFYDFGRSPIICPACGAVFDLEVLNRARRTRPAVRTATVAAEEEDTTPEDTELLESDAELEEEVEVEEDEVIAESEDEAQDEDEALIEDASELGEDEDMSDVIDSDIDEEPR</sequence>
<name>A0ABU8XVI9_9PROT</name>
<dbReference type="Pfam" id="PF09538">
    <property type="entry name" value="FYDLN_acid"/>
    <property type="match status" value="1"/>
</dbReference>
<feature type="compositionally biased region" description="Acidic residues" evidence="1">
    <location>
        <begin position="58"/>
        <end position="129"/>
    </location>
</feature>
<protein>
    <submittedName>
        <fullName evidence="2">TIGR02300 family protein</fullName>
    </submittedName>
</protein>
<feature type="region of interest" description="Disordered" evidence="1">
    <location>
        <begin position="49"/>
        <end position="129"/>
    </location>
</feature>
<dbReference type="Proteomes" id="UP001375743">
    <property type="component" value="Unassembled WGS sequence"/>
</dbReference>
<dbReference type="RefSeq" id="WP_418160305.1">
    <property type="nucleotide sequence ID" value="NZ_JBBLZC010000015.1"/>
</dbReference>
<dbReference type="NCBIfam" id="TIGR02300">
    <property type="entry name" value="FYDLN_acid"/>
    <property type="match status" value="1"/>
</dbReference>
<comment type="caution">
    <text evidence="2">The sequence shown here is derived from an EMBL/GenBank/DDBJ whole genome shotgun (WGS) entry which is preliminary data.</text>
</comment>
<organism evidence="2 3">
    <name type="scientific">Benzoatithermus flavus</name>
    <dbReference type="NCBI Taxonomy" id="3108223"/>
    <lineage>
        <taxon>Bacteria</taxon>
        <taxon>Pseudomonadati</taxon>
        <taxon>Pseudomonadota</taxon>
        <taxon>Alphaproteobacteria</taxon>
        <taxon>Geminicoccales</taxon>
        <taxon>Geminicoccaceae</taxon>
        <taxon>Benzoatithermus</taxon>
    </lineage>
</organism>
<proteinExistence type="predicted"/>
<dbReference type="InterPro" id="IPR012644">
    <property type="entry name" value="CHP02300_FYDLN_acid"/>
</dbReference>
<gene>
    <name evidence="2" type="ORF">U1T56_14950</name>
</gene>
<accession>A0ABU8XVI9</accession>
<evidence type="ECO:0000313" key="2">
    <source>
        <dbReference type="EMBL" id="MEK0084453.1"/>
    </source>
</evidence>
<evidence type="ECO:0000313" key="3">
    <source>
        <dbReference type="Proteomes" id="UP001375743"/>
    </source>
</evidence>
<reference evidence="2 3" key="1">
    <citation type="submission" date="2024-01" db="EMBL/GenBank/DDBJ databases">
        <title>Multi-omics insights into the function and evolution of sodium benzoate biodegradation pathways in Benzoatithermus flavus gen. nov., sp. nov. from hot spring.</title>
        <authorList>
            <person name="Hu C.-J."/>
            <person name="Li W.-J."/>
        </authorList>
    </citation>
    <scope>NUCLEOTIDE SEQUENCE [LARGE SCALE GENOMIC DNA]</scope>
    <source>
        <strain evidence="2 3">SYSU G07066</strain>
    </source>
</reference>